<gene>
    <name evidence="3" type="primary">LOC118415189</name>
</gene>
<accession>A0A9J7L4R1</accession>
<keyword evidence="2" id="KW-1185">Reference proteome</keyword>
<proteinExistence type="predicted"/>
<dbReference type="PANTHER" id="PTHR21580">
    <property type="entry name" value="SHIPPO-1-RELATED"/>
    <property type="match status" value="1"/>
</dbReference>
<dbReference type="OrthoDB" id="429991at2759"/>
<dbReference type="KEGG" id="bfo:118415189"/>
<evidence type="ECO:0000313" key="3">
    <source>
        <dbReference type="RefSeq" id="XP_035675465.1"/>
    </source>
</evidence>
<feature type="compositionally biased region" description="Polar residues" evidence="1">
    <location>
        <begin position="383"/>
        <end position="393"/>
    </location>
</feature>
<dbReference type="GO" id="GO:0005856">
    <property type="term" value="C:cytoskeleton"/>
    <property type="evidence" value="ECO:0000318"/>
    <property type="project" value="GO_Central"/>
</dbReference>
<name>A0A9J7L4R1_BRAFL</name>
<feature type="region of interest" description="Disordered" evidence="1">
    <location>
        <begin position="167"/>
        <end position="189"/>
    </location>
</feature>
<dbReference type="PANTHER" id="PTHR21580:SF28">
    <property type="entry name" value="BOREALIN N-TERMINAL DOMAIN-CONTAINING PROTEIN-RELATED"/>
    <property type="match status" value="1"/>
</dbReference>
<dbReference type="RefSeq" id="XP_035675465.1">
    <property type="nucleotide sequence ID" value="XM_035819572.1"/>
</dbReference>
<dbReference type="Pfam" id="PF07004">
    <property type="entry name" value="SHIPPO-rpt"/>
    <property type="match status" value="4"/>
</dbReference>
<feature type="region of interest" description="Disordered" evidence="1">
    <location>
        <begin position="383"/>
        <end position="499"/>
    </location>
</feature>
<dbReference type="InterPro" id="IPR010736">
    <property type="entry name" value="SHIPPO-rpt"/>
</dbReference>
<organism evidence="2 3">
    <name type="scientific">Branchiostoma floridae</name>
    <name type="common">Florida lancelet</name>
    <name type="synonym">Amphioxus</name>
    <dbReference type="NCBI Taxonomy" id="7739"/>
    <lineage>
        <taxon>Eukaryota</taxon>
        <taxon>Metazoa</taxon>
        <taxon>Chordata</taxon>
        <taxon>Cephalochordata</taxon>
        <taxon>Leptocardii</taxon>
        <taxon>Amphioxiformes</taxon>
        <taxon>Branchiostomatidae</taxon>
        <taxon>Branchiostoma</taxon>
    </lineage>
</organism>
<evidence type="ECO:0000313" key="2">
    <source>
        <dbReference type="Proteomes" id="UP000001554"/>
    </source>
</evidence>
<dbReference type="AlphaFoldDB" id="A0A9J7L4R1"/>
<reference evidence="3" key="2">
    <citation type="submission" date="2025-08" db="UniProtKB">
        <authorList>
            <consortium name="RefSeq"/>
        </authorList>
    </citation>
    <scope>IDENTIFICATION</scope>
    <source>
        <strain evidence="3">S238N-H82</strain>
        <tissue evidence="3">Testes</tissue>
    </source>
</reference>
<dbReference type="Proteomes" id="UP000001554">
    <property type="component" value="Chromosome 5"/>
</dbReference>
<reference evidence="2" key="1">
    <citation type="journal article" date="2020" name="Nat. Ecol. Evol.">
        <title>Deeply conserved synteny resolves early events in vertebrate evolution.</title>
        <authorList>
            <person name="Simakov O."/>
            <person name="Marletaz F."/>
            <person name="Yue J.X."/>
            <person name="O'Connell B."/>
            <person name="Jenkins J."/>
            <person name="Brandt A."/>
            <person name="Calef R."/>
            <person name="Tung C.H."/>
            <person name="Huang T.K."/>
            <person name="Schmutz J."/>
            <person name="Satoh N."/>
            <person name="Yu J.K."/>
            <person name="Putnam N.H."/>
            <person name="Green R.E."/>
            <person name="Rokhsar D.S."/>
        </authorList>
    </citation>
    <scope>NUCLEOTIDE SEQUENCE [LARGE SCALE GENOMIC DNA]</scope>
    <source>
        <strain evidence="2">S238N-H82</strain>
    </source>
</reference>
<dbReference type="GeneID" id="118415189"/>
<dbReference type="InterPro" id="IPR051291">
    <property type="entry name" value="CIMAP"/>
</dbReference>
<evidence type="ECO:0000256" key="1">
    <source>
        <dbReference type="SAM" id="MobiDB-lite"/>
    </source>
</evidence>
<dbReference type="OMA" id="PNHYNIR"/>
<sequence>MTLVGLLCYVIRVVVNDKMWANVAAIIGISKSEEQTKVEDDVKDVQVSWKKANRDGGRRTPMGTYVPPDGQLPYTQLDCLPGPADYSPKVDLTKPQAPQYSISGKQRHQGEGDNPCPADYDTIHDLVWKRRTVTLKEKGRTDPYDVKPEKHVTCSLGPATYVVRSRETGTKGPKFSIQSRGPHGVNPGYPDLRVQPVDTHGFKTPGLSYRPNSRYWGRGPKPSMGQAIAQRFPDGPGPAEYTIRDVRYMPCYSLAKRLPDLTPVPGKEGPPPNSYDLGTTVGTGVSTSLRSRHDIKKKDYTPSPNTYVPRERWHLAPTAQLTYRWFEPKAETRPSPTDHTITKANCRKGPSYSMAKRMAPCWPDVLNYPSKVKGDVPGPGNYNLPSFLTNDGTAHSIGRRPASSKDDRPGPTHYNLPERPPHAKSAPRYSMGQRVHPPDNKVGPGPAAYSPRLPTGGAPKYSMGGRKKAAKKELTPGPDTYTVRKGQAARGTTLGPKVTLKGRPSPWLYSGFSNMARVQPDC</sequence>
<protein>
    <submittedName>
        <fullName evidence="3">Uncharacterized protein LOC118415189</fullName>
    </submittedName>
</protein>